<evidence type="ECO:0000313" key="1">
    <source>
        <dbReference type="EMBL" id="GMF38093.1"/>
    </source>
</evidence>
<dbReference type="EMBL" id="BSXT01001073">
    <property type="protein sequence ID" value="GMF38093.1"/>
    <property type="molecule type" value="Genomic_DNA"/>
</dbReference>
<dbReference type="Proteomes" id="UP001165121">
    <property type="component" value="Unassembled WGS sequence"/>
</dbReference>
<protein>
    <submittedName>
        <fullName evidence="1">Unnamed protein product</fullName>
    </submittedName>
</protein>
<reference evidence="1" key="1">
    <citation type="submission" date="2023-04" db="EMBL/GenBank/DDBJ databases">
        <title>Phytophthora fragariaefolia NBRC 109709.</title>
        <authorList>
            <person name="Ichikawa N."/>
            <person name="Sato H."/>
            <person name="Tonouchi N."/>
        </authorList>
    </citation>
    <scope>NUCLEOTIDE SEQUENCE</scope>
    <source>
        <strain evidence="1">NBRC 109709</strain>
    </source>
</reference>
<evidence type="ECO:0000313" key="2">
    <source>
        <dbReference type="Proteomes" id="UP001165121"/>
    </source>
</evidence>
<comment type="caution">
    <text evidence="1">The sequence shown here is derived from an EMBL/GenBank/DDBJ whole genome shotgun (WGS) entry which is preliminary data.</text>
</comment>
<keyword evidence="2" id="KW-1185">Reference proteome</keyword>
<sequence length="148" mass="16050">MADTGRDKEGNANEQDKVPAIRTRVEALVNSISQYQDIYPVLQRGIELLHQTLSDEATTDEIIEEADRSIEVLFGTGALEGTVRAMVANLDSPAFILSCFKLLLAMLKPAGNSLAEALWKTGMNALETTLTAMGITMNVTNYSENSAV</sequence>
<accession>A0A9W7CQ49</accession>
<gene>
    <name evidence="1" type="ORF">Pfra01_001085700</name>
</gene>
<name>A0A9W7CQ49_9STRA</name>
<organism evidence="1 2">
    <name type="scientific">Phytophthora fragariaefolia</name>
    <dbReference type="NCBI Taxonomy" id="1490495"/>
    <lineage>
        <taxon>Eukaryota</taxon>
        <taxon>Sar</taxon>
        <taxon>Stramenopiles</taxon>
        <taxon>Oomycota</taxon>
        <taxon>Peronosporomycetes</taxon>
        <taxon>Peronosporales</taxon>
        <taxon>Peronosporaceae</taxon>
        <taxon>Phytophthora</taxon>
    </lineage>
</organism>
<dbReference type="OrthoDB" id="111297at2759"/>
<dbReference type="AlphaFoldDB" id="A0A9W7CQ49"/>
<proteinExistence type="predicted"/>